<accession>A0ABP8ENU9</accession>
<reference evidence="5" key="1">
    <citation type="journal article" date="2019" name="Int. J. Syst. Evol. Microbiol.">
        <title>The Global Catalogue of Microorganisms (GCM) 10K type strain sequencing project: providing services to taxonomists for standard genome sequencing and annotation.</title>
        <authorList>
            <consortium name="The Broad Institute Genomics Platform"/>
            <consortium name="The Broad Institute Genome Sequencing Center for Infectious Disease"/>
            <person name="Wu L."/>
            <person name="Ma J."/>
        </authorList>
    </citation>
    <scope>NUCLEOTIDE SEQUENCE [LARGE SCALE GENOMIC DNA]</scope>
    <source>
        <strain evidence="5">JCM 17458</strain>
    </source>
</reference>
<evidence type="ECO:0000313" key="5">
    <source>
        <dbReference type="Proteomes" id="UP001501586"/>
    </source>
</evidence>
<dbReference type="Proteomes" id="UP001501586">
    <property type="component" value="Unassembled WGS sequence"/>
</dbReference>
<dbReference type="Gene3D" id="3.30.1330.60">
    <property type="entry name" value="OmpA-like domain"/>
    <property type="match status" value="1"/>
</dbReference>
<evidence type="ECO:0000313" key="4">
    <source>
        <dbReference type="EMBL" id="GAA4285617.1"/>
    </source>
</evidence>
<keyword evidence="5" id="KW-1185">Reference proteome</keyword>
<dbReference type="InterPro" id="IPR036737">
    <property type="entry name" value="OmpA-like_sf"/>
</dbReference>
<dbReference type="InterPro" id="IPR006665">
    <property type="entry name" value="OmpA-like"/>
</dbReference>
<dbReference type="EMBL" id="BAABAZ010000013">
    <property type="protein sequence ID" value="GAA4285617.1"/>
    <property type="molecule type" value="Genomic_DNA"/>
</dbReference>
<proteinExistence type="predicted"/>
<dbReference type="CDD" id="cd07185">
    <property type="entry name" value="OmpA_C-like"/>
    <property type="match status" value="1"/>
</dbReference>
<keyword evidence="1" id="KW-0472">Membrane</keyword>
<evidence type="ECO:0000256" key="1">
    <source>
        <dbReference type="PROSITE-ProRule" id="PRU00473"/>
    </source>
</evidence>
<organism evidence="4 5">
    <name type="scientific">Brevibacterium daeguense</name>
    <dbReference type="NCBI Taxonomy" id="909936"/>
    <lineage>
        <taxon>Bacteria</taxon>
        <taxon>Bacillati</taxon>
        <taxon>Actinomycetota</taxon>
        <taxon>Actinomycetes</taxon>
        <taxon>Micrococcales</taxon>
        <taxon>Brevibacteriaceae</taxon>
        <taxon>Brevibacterium</taxon>
    </lineage>
</organism>
<name>A0ABP8ENU9_9MICO</name>
<feature type="compositionally biased region" description="Basic and acidic residues" evidence="2">
    <location>
        <begin position="185"/>
        <end position="200"/>
    </location>
</feature>
<dbReference type="SUPFAM" id="SSF103088">
    <property type="entry name" value="OmpA-like"/>
    <property type="match status" value="1"/>
</dbReference>
<sequence>MITQRACGVRRLLGVSGALVLAGAVVLAPTGPAGASLADLPAPTEQELRSSINDLDPEISDLDPTVDELDRSVTDADTTEEDDGETVVTLASDIFFDFDSAEINDAAADRIRELVGDIPDGAAVAVHGHTDSKGEDDYNQQLSEDRARTVAEVVSAERGDLEVEVEGFGETRPVASNGTADADDPEGRAKNRRVEIRYDS</sequence>
<feature type="domain" description="OmpA-like" evidence="3">
    <location>
        <begin position="83"/>
        <end position="200"/>
    </location>
</feature>
<comment type="caution">
    <text evidence="4">The sequence shown here is derived from an EMBL/GenBank/DDBJ whole genome shotgun (WGS) entry which is preliminary data.</text>
</comment>
<dbReference type="PANTHER" id="PTHR30329">
    <property type="entry name" value="STATOR ELEMENT OF FLAGELLAR MOTOR COMPLEX"/>
    <property type="match status" value="1"/>
</dbReference>
<dbReference type="PROSITE" id="PS51123">
    <property type="entry name" value="OMPA_2"/>
    <property type="match status" value="1"/>
</dbReference>
<dbReference type="InterPro" id="IPR050330">
    <property type="entry name" value="Bact_OuterMem_StrucFunc"/>
</dbReference>
<evidence type="ECO:0000256" key="2">
    <source>
        <dbReference type="SAM" id="MobiDB-lite"/>
    </source>
</evidence>
<protein>
    <submittedName>
        <fullName evidence="4">OmpA family protein</fullName>
    </submittedName>
</protein>
<feature type="region of interest" description="Disordered" evidence="2">
    <location>
        <begin position="166"/>
        <end position="200"/>
    </location>
</feature>
<evidence type="ECO:0000259" key="3">
    <source>
        <dbReference type="PROSITE" id="PS51123"/>
    </source>
</evidence>
<dbReference type="Pfam" id="PF00691">
    <property type="entry name" value="OmpA"/>
    <property type="match status" value="1"/>
</dbReference>
<dbReference type="PANTHER" id="PTHR30329:SF21">
    <property type="entry name" value="LIPOPROTEIN YIAD-RELATED"/>
    <property type="match status" value="1"/>
</dbReference>
<gene>
    <name evidence="4" type="ORF">GCM10022261_31480</name>
</gene>
<dbReference type="RefSeq" id="WP_336885289.1">
    <property type="nucleotide sequence ID" value="NZ_BAABAZ010000013.1"/>
</dbReference>